<dbReference type="InterPro" id="IPR000253">
    <property type="entry name" value="FHA_dom"/>
</dbReference>
<dbReference type="RefSeq" id="WP_210661225.1">
    <property type="nucleotide sequence ID" value="NZ_JAGKQQ010000001.1"/>
</dbReference>
<keyword evidence="2" id="KW-0175">Coiled coil</keyword>
<dbReference type="Pfam" id="PF00498">
    <property type="entry name" value="FHA"/>
    <property type="match status" value="1"/>
</dbReference>
<keyword evidence="6" id="KW-1185">Reference proteome</keyword>
<dbReference type="InterPro" id="IPR029016">
    <property type="entry name" value="GAF-like_dom_sf"/>
</dbReference>
<dbReference type="Pfam" id="PF01590">
    <property type="entry name" value="GAF"/>
    <property type="match status" value="1"/>
</dbReference>
<dbReference type="SMART" id="SM00331">
    <property type="entry name" value="PP2C_SIG"/>
    <property type="match status" value="1"/>
</dbReference>
<dbReference type="SUPFAM" id="SSF81606">
    <property type="entry name" value="PP2C-like"/>
    <property type="match status" value="1"/>
</dbReference>
<dbReference type="SMART" id="SM00240">
    <property type="entry name" value="FHA"/>
    <property type="match status" value="1"/>
</dbReference>
<name>A0ABS5C2E1_9BACT</name>
<dbReference type="EMBL" id="JAGKQQ010000001">
    <property type="protein sequence ID" value="MBP3960145.1"/>
    <property type="molecule type" value="Genomic_DNA"/>
</dbReference>
<dbReference type="Pfam" id="PF07228">
    <property type="entry name" value="SpoIIE"/>
    <property type="match status" value="1"/>
</dbReference>
<dbReference type="InterPro" id="IPR003018">
    <property type="entry name" value="GAF"/>
</dbReference>
<evidence type="ECO:0000256" key="2">
    <source>
        <dbReference type="SAM" id="Coils"/>
    </source>
</evidence>
<dbReference type="InterPro" id="IPR001932">
    <property type="entry name" value="PPM-type_phosphatase-like_dom"/>
</dbReference>
<comment type="caution">
    <text evidence="5">The sequence shown here is derived from an EMBL/GenBank/DDBJ whole genome shotgun (WGS) entry which is preliminary data.</text>
</comment>
<dbReference type="CDD" id="cd00060">
    <property type="entry name" value="FHA"/>
    <property type="match status" value="1"/>
</dbReference>
<dbReference type="SMART" id="SM00065">
    <property type="entry name" value="GAF"/>
    <property type="match status" value="1"/>
</dbReference>
<evidence type="ECO:0000313" key="5">
    <source>
        <dbReference type="EMBL" id="MBP3960145.1"/>
    </source>
</evidence>
<sequence>MPSLILLKSPEGSAPNKNIPLNGETLVIGRDEKECQIVIPHHAVSRRHAQVLRVGGQFFIEDLKSRNRTYVNSKEVTGRLALKPDDRIKICDFLFRFHDERAVRPQPLPDWLSKGRTADDEEENGQTTIEGSATKGAAQSFLEVAPSDRLRALLEISTNLSRTHEFDPLLAQIADTLFGVFKQADRCFVLMLEENGRALPKVVKSRRAGMEDTRFSKTIVKKTLDSMQSYLSEDAGNDASLGPAASIAEFKIRSVMCVPLATADGRPIGALQLDTQDRTKKFSLDDLNLLTIVANLASISIEKARMLAQMLEREKEAKEIELARKVQLGFLPQTLPDVLGYEFYSHYSPAQTVGGDYYDFVPLRDGRMAIVLGDVAGKGVSAALLVAKLSSEVRFCLLTVPDLAQAVALLNDQMSNSMGDRFVTLAVLVLDPIDHALTIVNAGHMSPKLYRAATDQLIDAISLDDTGTPIGAQPGYPFVQVTVRLDVGDSLAMFTDGVTDAMNPAGAMFGPEAVDRCLVPDDSALNADAQRPKHLGERLVNAVRKHANGRAQNDDIAVVTFGRLEPGAGPTTNTSRIAAAGIQKMRV</sequence>
<evidence type="ECO:0000259" key="4">
    <source>
        <dbReference type="PROSITE" id="PS50006"/>
    </source>
</evidence>
<evidence type="ECO:0000313" key="6">
    <source>
        <dbReference type="Proteomes" id="UP000676565"/>
    </source>
</evidence>
<dbReference type="Gene3D" id="3.60.40.10">
    <property type="entry name" value="PPM-type phosphatase domain"/>
    <property type="match status" value="1"/>
</dbReference>
<dbReference type="PANTHER" id="PTHR43156:SF2">
    <property type="entry name" value="STAGE II SPORULATION PROTEIN E"/>
    <property type="match status" value="1"/>
</dbReference>
<dbReference type="PROSITE" id="PS50006">
    <property type="entry name" value="FHA_DOMAIN"/>
    <property type="match status" value="1"/>
</dbReference>
<gene>
    <name evidence="5" type="ORF">J8F10_33380</name>
</gene>
<reference evidence="5 6" key="1">
    <citation type="submission" date="2021-04" db="EMBL/GenBank/DDBJ databases">
        <authorList>
            <person name="Ivanova A."/>
        </authorList>
    </citation>
    <scope>NUCLEOTIDE SEQUENCE [LARGE SCALE GENOMIC DNA]</scope>
    <source>
        <strain evidence="5 6">G18</strain>
    </source>
</reference>
<dbReference type="PANTHER" id="PTHR43156">
    <property type="entry name" value="STAGE II SPORULATION PROTEIN E-RELATED"/>
    <property type="match status" value="1"/>
</dbReference>
<feature type="coiled-coil region" evidence="2">
    <location>
        <begin position="301"/>
        <end position="328"/>
    </location>
</feature>
<dbReference type="SUPFAM" id="SSF49879">
    <property type="entry name" value="SMAD/FHA domain"/>
    <property type="match status" value="1"/>
</dbReference>
<dbReference type="Proteomes" id="UP000676565">
    <property type="component" value="Unassembled WGS sequence"/>
</dbReference>
<dbReference type="Gene3D" id="3.30.450.40">
    <property type="match status" value="1"/>
</dbReference>
<dbReference type="InterPro" id="IPR008984">
    <property type="entry name" value="SMAD_FHA_dom_sf"/>
</dbReference>
<protein>
    <submittedName>
        <fullName evidence="5">SpoIIE family protein phosphatase</fullName>
    </submittedName>
</protein>
<dbReference type="InterPro" id="IPR052016">
    <property type="entry name" value="Bact_Sigma-Reg"/>
</dbReference>
<feature type="region of interest" description="Disordered" evidence="3">
    <location>
        <begin position="108"/>
        <end position="132"/>
    </location>
</feature>
<proteinExistence type="predicted"/>
<feature type="domain" description="FHA" evidence="4">
    <location>
        <begin position="26"/>
        <end position="76"/>
    </location>
</feature>
<dbReference type="SUPFAM" id="SSF55781">
    <property type="entry name" value="GAF domain-like"/>
    <property type="match status" value="1"/>
</dbReference>
<keyword evidence="1" id="KW-0378">Hydrolase</keyword>
<evidence type="ECO:0000256" key="1">
    <source>
        <dbReference type="ARBA" id="ARBA00022801"/>
    </source>
</evidence>
<dbReference type="Gene3D" id="2.60.200.20">
    <property type="match status" value="1"/>
</dbReference>
<organism evidence="5 6">
    <name type="scientific">Gemmata palustris</name>
    <dbReference type="NCBI Taxonomy" id="2822762"/>
    <lineage>
        <taxon>Bacteria</taxon>
        <taxon>Pseudomonadati</taxon>
        <taxon>Planctomycetota</taxon>
        <taxon>Planctomycetia</taxon>
        <taxon>Gemmatales</taxon>
        <taxon>Gemmataceae</taxon>
        <taxon>Gemmata</taxon>
    </lineage>
</organism>
<accession>A0ABS5C2E1</accession>
<evidence type="ECO:0000256" key="3">
    <source>
        <dbReference type="SAM" id="MobiDB-lite"/>
    </source>
</evidence>
<dbReference type="InterPro" id="IPR036457">
    <property type="entry name" value="PPM-type-like_dom_sf"/>
</dbReference>